<dbReference type="SMART" id="SM00830">
    <property type="entry name" value="CM_2"/>
    <property type="match status" value="1"/>
</dbReference>
<evidence type="ECO:0000313" key="6">
    <source>
        <dbReference type="Proteomes" id="UP000018850"/>
    </source>
</evidence>
<dbReference type="SUPFAM" id="SSF51569">
    <property type="entry name" value="Aldolase"/>
    <property type="match status" value="1"/>
</dbReference>
<organism evidence="5 6">
    <name type="scientific">Zhouia amylolytica AD3</name>
    <dbReference type="NCBI Taxonomy" id="1286632"/>
    <lineage>
        <taxon>Bacteria</taxon>
        <taxon>Pseudomonadati</taxon>
        <taxon>Bacteroidota</taxon>
        <taxon>Flavobacteriia</taxon>
        <taxon>Flavobacteriales</taxon>
        <taxon>Flavobacteriaceae</taxon>
        <taxon>Zhouia</taxon>
    </lineage>
</organism>
<dbReference type="InterPro" id="IPR002701">
    <property type="entry name" value="CM_II_prokaryot"/>
</dbReference>
<dbReference type="GO" id="GO:0004106">
    <property type="term" value="F:chorismate mutase activity"/>
    <property type="evidence" value="ECO:0007669"/>
    <property type="project" value="UniProtKB-EC"/>
</dbReference>
<dbReference type="EMBL" id="AYXY01000022">
    <property type="protein sequence ID" value="ETN95017.1"/>
    <property type="molecule type" value="Genomic_DNA"/>
</dbReference>
<keyword evidence="3" id="KW-0175">Coiled coil</keyword>
<dbReference type="InterPro" id="IPR036979">
    <property type="entry name" value="CM_dom_sf"/>
</dbReference>
<dbReference type="PROSITE" id="PS51168">
    <property type="entry name" value="CHORISMATE_MUT_2"/>
    <property type="match status" value="1"/>
</dbReference>
<feature type="coiled-coil region" evidence="3">
    <location>
        <begin position="259"/>
        <end position="286"/>
    </location>
</feature>
<evidence type="ECO:0000256" key="2">
    <source>
        <dbReference type="ARBA" id="ARBA00022679"/>
    </source>
</evidence>
<keyword evidence="6" id="KW-1185">Reference proteome</keyword>
<dbReference type="Proteomes" id="UP000018850">
    <property type="component" value="Unassembled WGS sequence"/>
</dbReference>
<dbReference type="SUPFAM" id="SSF48600">
    <property type="entry name" value="Chorismate mutase II"/>
    <property type="match status" value="1"/>
</dbReference>
<dbReference type="EC" id="5.4.99.5" evidence="1"/>
<dbReference type="InterPro" id="IPR052899">
    <property type="entry name" value="Class-I_DAHP_synthase"/>
</dbReference>
<accession>W2UNU8</accession>
<protein>
    <recommendedName>
        <fullName evidence="1">chorismate mutase</fullName>
        <ecNumber evidence="1">5.4.99.5</ecNumber>
    </recommendedName>
</protein>
<evidence type="ECO:0000313" key="5">
    <source>
        <dbReference type="EMBL" id="ETN95017.1"/>
    </source>
</evidence>
<dbReference type="GO" id="GO:0046417">
    <property type="term" value="P:chorismate metabolic process"/>
    <property type="evidence" value="ECO:0007669"/>
    <property type="project" value="InterPro"/>
</dbReference>
<gene>
    <name evidence="5" type="ORF">P278_21750</name>
</gene>
<comment type="caution">
    <text evidence="5">The sequence shown here is derived from an EMBL/GenBank/DDBJ whole genome shotgun (WGS) entry which is preliminary data.</text>
</comment>
<evidence type="ECO:0000259" key="4">
    <source>
        <dbReference type="PROSITE" id="PS51168"/>
    </source>
</evidence>
<dbReference type="Gene3D" id="1.20.59.10">
    <property type="entry name" value="Chorismate mutase"/>
    <property type="match status" value="1"/>
</dbReference>
<dbReference type="eggNOG" id="COG2876">
    <property type="taxonomic scope" value="Bacteria"/>
</dbReference>
<proteinExistence type="predicted"/>
<sequence>MENSKELRTWLDDLGLDHPLVIAGPCSAETEEQVLKIAHQLKDTDVNYFRAGIWKPRTRPGNFEGVGALGLNWLKKVKEETGMKTATEVANANHVELALEADVDLLWIGARSTVSPFIVQEIADALQGTDKVVLVKNPVNPDLSLWLGGIERLYKSDIKRLGVIHRGFSTYEKTKYRNIPEWQLAIELQNKFPDLPLICDPSHISGKRDLIFDVSQTALDLNYDGLMIETHFDPDNAWSDAAQQVTPESLVQIMKDLKIRKETDAEAEYNNKLNQLRAQIDVIDNSIIDTLGKRMKVADEIGALKKQKNVAVLQSKRWNEILGNMILEGEQRGLSEEFVLKMFKAIHQESINHQEKILKS</sequence>
<dbReference type="Gene3D" id="3.20.20.70">
    <property type="entry name" value="Aldolase class I"/>
    <property type="match status" value="1"/>
</dbReference>
<dbReference type="Pfam" id="PF00793">
    <property type="entry name" value="DAHP_synth_1"/>
    <property type="match status" value="1"/>
</dbReference>
<dbReference type="STRING" id="376730.SAMN04487906_1080"/>
<dbReference type="AlphaFoldDB" id="W2UNU8"/>
<reference evidence="6" key="1">
    <citation type="submission" date="2013-11" db="EMBL/GenBank/DDBJ databases">
        <title>Draft genome sequence from a member of Zhouia, isolated tidal flat.</title>
        <authorList>
            <person name="Jin H."/>
            <person name="Jeon C.O."/>
        </authorList>
    </citation>
    <scope>NUCLEOTIDE SEQUENCE [LARGE SCALE GENOMIC DNA]</scope>
    <source>
        <strain evidence="6">AD3</strain>
    </source>
</reference>
<name>W2UNU8_9FLAO</name>
<evidence type="ECO:0000256" key="1">
    <source>
        <dbReference type="ARBA" id="ARBA00012404"/>
    </source>
</evidence>
<dbReference type="InterPro" id="IPR013785">
    <property type="entry name" value="Aldolase_TIM"/>
</dbReference>
<dbReference type="InterPro" id="IPR036263">
    <property type="entry name" value="Chorismate_II_sf"/>
</dbReference>
<dbReference type="InterPro" id="IPR006218">
    <property type="entry name" value="DAHP1/KDSA"/>
</dbReference>
<dbReference type="PATRIC" id="fig|1286632.3.peg.2167"/>
<dbReference type="eggNOG" id="COG1605">
    <property type="taxonomic scope" value="Bacteria"/>
</dbReference>
<evidence type="ECO:0000256" key="3">
    <source>
        <dbReference type="SAM" id="Coils"/>
    </source>
</evidence>
<dbReference type="Pfam" id="PF01817">
    <property type="entry name" value="CM_2"/>
    <property type="match status" value="1"/>
</dbReference>
<dbReference type="GO" id="GO:0016740">
    <property type="term" value="F:transferase activity"/>
    <property type="evidence" value="ECO:0007669"/>
    <property type="project" value="UniProtKB-KW"/>
</dbReference>
<keyword evidence="2" id="KW-0808">Transferase</keyword>
<reference evidence="5 6" key="2">
    <citation type="journal article" date="2016" name="Genome Announc.">
        <title>Draft Genome Sequence of Zhouia amylolytica AD3, Isolated from Tidal Flat Sediment.</title>
        <authorList>
            <person name="Jia B."/>
            <person name="Jin H.M."/>
            <person name="Lee H.J."/>
            <person name="Jeon C.O."/>
        </authorList>
    </citation>
    <scope>NUCLEOTIDE SEQUENCE [LARGE SCALE GENOMIC DNA]</scope>
    <source>
        <strain evidence="5 6">AD3</strain>
    </source>
</reference>
<dbReference type="RefSeq" id="WP_038266391.1">
    <property type="nucleotide sequence ID" value="NZ_AYXY01000022.1"/>
</dbReference>
<dbReference type="PANTHER" id="PTHR43018:SF1">
    <property type="entry name" value="PROTEIN AROA(G)"/>
    <property type="match status" value="1"/>
</dbReference>
<dbReference type="PANTHER" id="PTHR43018">
    <property type="entry name" value="PHOSPHO-2-DEHYDRO-3-DEOXYHEPTONATE ALDOLASE"/>
    <property type="match status" value="1"/>
</dbReference>
<feature type="domain" description="Chorismate mutase" evidence="4">
    <location>
        <begin position="267"/>
        <end position="358"/>
    </location>
</feature>